<feature type="transmembrane region" description="Helical" evidence="1">
    <location>
        <begin position="46"/>
        <end position="64"/>
    </location>
</feature>
<keyword evidence="1" id="KW-1133">Transmembrane helix</keyword>
<feature type="transmembrane region" description="Helical" evidence="1">
    <location>
        <begin position="76"/>
        <end position="97"/>
    </location>
</feature>
<proteinExistence type="predicted"/>
<dbReference type="Proteomes" id="UP000640052">
    <property type="component" value="Unassembled WGS sequence"/>
</dbReference>
<keyword evidence="1" id="KW-0812">Transmembrane</keyword>
<keyword evidence="1" id="KW-0472">Membrane</keyword>
<accession>A0A919QCK7</accession>
<name>A0A919QCK7_9ACTN</name>
<dbReference type="EMBL" id="BOOA01000029">
    <property type="protein sequence ID" value="GIH25506.1"/>
    <property type="molecule type" value="Genomic_DNA"/>
</dbReference>
<feature type="transmembrane region" description="Helical" evidence="1">
    <location>
        <begin position="103"/>
        <end position="124"/>
    </location>
</feature>
<feature type="transmembrane region" description="Helical" evidence="1">
    <location>
        <begin position="21"/>
        <end position="40"/>
    </location>
</feature>
<keyword evidence="3" id="KW-1185">Reference proteome</keyword>
<organism evidence="2 3">
    <name type="scientific">Acrocarpospora phusangensis</name>
    <dbReference type="NCBI Taxonomy" id="1070424"/>
    <lineage>
        <taxon>Bacteria</taxon>
        <taxon>Bacillati</taxon>
        <taxon>Actinomycetota</taxon>
        <taxon>Actinomycetes</taxon>
        <taxon>Streptosporangiales</taxon>
        <taxon>Streptosporangiaceae</taxon>
        <taxon>Acrocarpospora</taxon>
    </lineage>
</organism>
<dbReference type="AlphaFoldDB" id="A0A919QCK7"/>
<protein>
    <submittedName>
        <fullName evidence="2">Uncharacterized protein</fullName>
    </submittedName>
</protein>
<dbReference type="PROSITE" id="PS51257">
    <property type="entry name" value="PROKAR_LIPOPROTEIN"/>
    <property type="match status" value="1"/>
</dbReference>
<gene>
    <name evidence="2" type="ORF">Aph01nite_38160</name>
</gene>
<evidence type="ECO:0000313" key="3">
    <source>
        <dbReference type="Proteomes" id="UP000640052"/>
    </source>
</evidence>
<evidence type="ECO:0000313" key="2">
    <source>
        <dbReference type="EMBL" id="GIH25506.1"/>
    </source>
</evidence>
<comment type="caution">
    <text evidence="2">The sequence shown here is derived from an EMBL/GenBank/DDBJ whole genome shotgun (WGS) entry which is preliminary data.</text>
</comment>
<sequence length="130" mass="13916">MSGPTDREQPRNSRGSRGEPWYMVGALLACSVAIALSDWAGPAVRVVFWAMAAILAGRLVMLLLGRSPQGSAPRKWQPILTPGILAVGTTALAISTWESIGARIAYSLLTTIFVVAFVAAVVMYRRSKAE</sequence>
<evidence type="ECO:0000256" key="1">
    <source>
        <dbReference type="SAM" id="Phobius"/>
    </source>
</evidence>
<reference evidence="2" key="1">
    <citation type="submission" date="2021-01" db="EMBL/GenBank/DDBJ databases">
        <title>Whole genome shotgun sequence of Acrocarpospora phusangensis NBRC 108782.</title>
        <authorList>
            <person name="Komaki H."/>
            <person name="Tamura T."/>
        </authorList>
    </citation>
    <scope>NUCLEOTIDE SEQUENCE</scope>
    <source>
        <strain evidence="2">NBRC 108782</strain>
    </source>
</reference>